<dbReference type="PANTHER" id="PTHR35526">
    <property type="entry name" value="ANTI-SIGMA-F FACTOR RSBW-RELATED"/>
    <property type="match status" value="1"/>
</dbReference>
<dbReference type="InterPro" id="IPR050267">
    <property type="entry name" value="Anti-sigma-factor_SerPK"/>
</dbReference>
<dbReference type="CDD" id="cd16936">
    <property type="entry name" value="HATPase_RsbW-like"/>
    <property type="match status" value="1"/>
</dbReference>
<feature type="region of interest" description="Disordered" evidence="2">
    <location>
        <begin position="106"/>
        <end position="126"/>
    </location>
</feature>
<keyword evidence="1" id="KW-0808">Transferase</keyword>
<dbReference type="AlphaFoldDB" id="A0A3Q9K9N2"/>
<evidence type="ECO:0000313" key="4">
    <source>
        <dbReference type="EMBL" id="AZS71899.1"/>
    </source>
</evidence>
<gene>
    <name evidence="4" type="ORF">DDE74_13930</name>
</gene>
<dbReference type="GO" id="GO:0004674">
    <property type="term" value="F:protein serine/threonine kinase activity"/>
    <property type="evidence" value="ECO:0007669"/>
    <property type="project" value="UniProtKB-KW"/>
</dbReference>
<accession>A0A3Q9K9N2</accession>
<dbReference type="InterPro" id="IPR036890">
    <property type="entry name" value="HATPase_C_sf"/>
</dbReference>
<feature type="domain" description="Histidine kinase/HSP90-like ATPase" evidence="3">
    <location>
        <begin position="38"/>
        <end position="149"/>
    </location>
</feature>
<dbReference type="EMBL" id="CP029042">
    <property type="protein sequence ID" value="AZS71899.1"/>
    <property type="molecule type" value="Genomic_DNA"/>
</dbReference>
<proteinExistence type="predicted"/>
<dbReference type="PANTHER" id="PTHR35526:SF3">
    <property type="entry name" value="ANTI-SIGMA-F FACTOR RSBW"/>
    <property type="match status" value="1"/>
</dbReference>
<dbReference type="Proteomes" id="UP000275579">
    <property type="component" value="Chromosome"/>
</dbReference>
<dbReference type="RefSeq" id="WP_127150898.1">
    <property type="nucleotide sequence ID" value="NZ_CP029042.1"/>
</dbReference>
<organism evidence="4 5">
    <name type="scientific">Streptomyces lydicus</name>
    <dbReference type="NCBI Taxonomy" id="47763"/>
    <lineage>
        <taxon>Bacteria</taxon>
        <taxon>Bacillati</taxon>
        <taxon>Actinomycetota</taxon>
        <taxon>Actinomycetes</taxon>
        <taxon>Kitasatosporales</taxon>
        <taxon>Streptomycetaceae</taxon>
        <taxon>Streptomyces</taxon>
    </lineage>
</organism>
<dbReference type="SUPFAM" id="SSF55874">
    <property type="entry name" value="ATPase domain of HSP90 chaperone/DNA topoisomerase II/histidine kinase"/>
    <property type="match status" value="1"/>
</dbReference>
<dbReference type="InterPro" id="IPR003594">
    <property type="entry name" value="HATPase_dom"/>
</dbReference>
<feature type="region of interest" description="Disordered" evidence="2">
    <location>
        <begin position="1"/>
        <end position="28"/>
    </location>
</feature>
<dbReference type="Pfam" id="PF13581">
    <property type="entry name" value="HATPase_c_2"/>
    <property type="match status" value="1"/>
</dbReference>
<evidence type="ECO:0000259" key="3">
    <source>
        <dbReference type="Pfam" id="PF13581"/>
    </source>
</evidence>
<reference evidence="4 5" key="1">
    <citation type="submission" date="2018-04" db="EMBL/GenBank/DDBJ databases">
        <title>Complete genome sequences of Streptomyces lydicus strain WYEC and characterization of antagonistic properties of biological control agents.</title>
        <authorList>
            <person name="Mariita R.M."/>
            <person name="Sello J.K."/>
        </authorList>
    </citation>
    <scope>NUCLEOTIDE SEQUENCE [LARGE SCALE GENOMIC DNA]</scope>
    <source>
        <strain evidence="4 5">WYEC 108</strain>
    </source>
</reference>
<protein>
    <recommendedName>
        <fullName evidence="3">Histidine kinase/HSP90-like ATPase domain-containing protein</fullName>
    </recommendedName>
</protein>
<name>A0A3Q9K9N2_9ACTN</name>
<dbReference type="Gene3D" id="3.30.565.10">
    <property type="entry name" value="Histidine kinase-like ATPase, C-terminal domain"/>
    <property type="match status" value="1"/>
</dbReference>
<evidence type="ECO:0000313" key="5">
    <source>
        <dbReference type="Proteomes" id="UP000275579"/>
    </source>
</evidence>
<evidence type="ECO:0000256" key="2">
    <source>
        <dbReference type="SAM" id="MobiDB-lite"/>
    </source>
</evidence>
<feature type="region of interest" description="Disordered" evidence="2">
    <location>
        <begin position="153"/>
        <end position="184"/>
    </location>
</feature>
<keyword evidence="1" id="KW-0418">Kinase</keyword>
<sequence length="208" mass="22327">MSDTVPCPRAPGAPGVPTRGTPLPARAPGAARHAVLTLPAQDARVGSVRRFAAALLARWRLPDDERDTAVLVVSELTTNAAQHGHRDMTLRLTLGPDMLHIAVADHGEAGPPRQPPPDDDPDEHGRGLHLVHALVDRLDIHQDTFGRQVHAGLRITHPQPQATADDTLPRRSLGGRDQARNAPPRRAAAIQNRRGAQAVCAWAPRQGT</sequence>
<keyword evidence="1" id="KW-0723">Serine/threonine-protein kinase</keyword>
<evidence type="ECO:0000256" key="1">
    <source>
        <dbReference type="ARBA" id="ARBA00022527"/>
    </source>
</evidence>